<keyword evidence="1" id="KW-0479">Metal-binding</keyword>
<dbReference type="InterPro" id="IPR039123">
    <property type="entry name" value="PPTC7"/>
</dbReference>
<comment type="cofactor">
    <cofactor evidence="1">
        <name>Mn(2+)</name>
        <dbReference type="ChEBI" id="CHEBI:29035"/>
    </cofactor>
</comment>
<keyword evidence="1" id="KW-0464">Manganese</keyword>
<comment type="similarity">
    <text evidence="1">Belongs to the PP2C family.</text>
</comment>
<comment type="cofactor">
    <cofactor evidence="1">
        <name>Mg(2+)</name>
        <dbReference type="ChEBI" id="CHEBI:18420"/>
    </cofactor>
</comment>
<dbReference type="GO" id="GO:0004722">
    <property type="term" value="F:protein serine/threonine phosphatase activity"/>
    <property type="evidence" value="ECO:0007669"/>
    <property type="project" value="UniProtKB-EC"/>
</dbReference>
<proteinExistence type="inferred from homology"/>
<evidence type="ECO:0000256" key="1">
    <source>
        <dbReference type="RuleBase" id="RU366020"/>
    </source>
</evidence>
<dbReference type="PANTHER" id="PTHR12320">
    <property type="entry name" value="PROTEIN PHOSPHATASE 2C"/>
    <property type="match status" value="1"/>
</dbReference>
<dbReference type="PANTHER" id="PTHR12320:SF1">
    <property type="entry name" value="PROTEIN PHOSPHATASE PTC7 HOMOLOG"/>
    <property type="match status" value="1"/>
</dbReference>
<keyword evidence="1" id="KW-0904">Protein phosphatase</keyword>
<keyword evidence="1" id="KW-0378">Hydrolase</keyword>
<dbReference type="EMBL" id="BEGY01000004">
    <property type="protein sequence ID" value="GAX73580.1"/>
    <property type="molecule type" value="Genomic_DNA"/>
</dbReference>
<comment type="catalytic activity">
    <reaction evidence="1">
        <text>O-phospho-L-seryl-[protein] + H2O = L-seryl-[protein] + phosphate</text>
        <dbReference type="Rhea" id="RHEA:20629"/>
        <dbReference type="Rhea" id="RHEA-COMP:9863"/>
        <dbReference type="Rhea" id="RHEA-COMP:11604"/>
        <dbReference type="ChEBI" id="CHEBI:15377"/>
        <dbReference type="ChEBI" id="CHEBI:29999"/>
        <dbReference type="ChEBI" id="CHEBI:43474"/>
        <dbReference type="ChEBI" id="CHEBI:83421"/>
        <dbReference type="EC" id="3.1.3.16"/>
    </reaction>
</comment>
<dbReference type="EC" id="3.1.3.16" evidence="1"/>
<dbReference type="OrthoDB" id="60843at2759"/>
<dbReference type="InterPro" id="IPR001932">
    <property type="entry name" value="PPM-type_phosphatase-like_dom"/>
</dbReference>
<dbReference type="Gene3D" id="3.60.40.10">
    <property type="entry name" value="PPM-type phosphatase domain"/>
    <property type="match status" value="1"/>
</dbReference>
<feature type="domain" description="PPM-type phosphatase" evidence="2">
    <location>
        <begin position="94"/>
        <end position="366"/>
    </location>
</feature>
<name>A0A250WSS1_9CHLO</name>
<dbReference type="PROSITE" id="PS51746">
    <property type="entry name" value="PPM_2"/>
    <property type="match status" value="1"/>
</dbReference>
<dbReference type="SMART" id="SM00331">
    <property type="entry name" value="PP2C_SIG"/>
    <property type="match status" value="1"/>
</dbReference>
<dbReference type="Proteomes" id="UP000232323">
    <property type="component" value="Unassembled WGS sequence"/>
</dbReference>
<dbReference type="SMART" id="SM00332">
    <property type="entry name" value="PP2Cc"/>
    <property type="match status" value="1"/>
</dbReference>
<protein>
    <recommendedName>
        <fullName evidence="1">Protein phosphatase</fullName>
        <ecNumber evidence="1">3.1.3.16</ecNumber>
    </recommendedName>
</protein>
<accession>A0A250WSS1</accession>
<comment type="caution">
    <text evidence="3">The sequence shown here is derived from an EMBL/GenBank/DDBJ whole genome shotgun (WGS) entry which is preliminary data.</text>
</comment>
<evidence type="ECO:0000259" key="2">
    <source>
        <dbReference type="PROSITE" id="PS51746"/>
    </source>
</evidence>
<dbReference type="AlphaFoldDB" id="A0A250WSS1"/>
<keyword evidence="4" id="KW-1185">Reference proteome</keyword>
<gene>
    <name evidence="3" type="ORF">CEUSTIGMA_g1031.t1</name>
</gene>
<dbReference type="InterPro" id="IPR036457">
    <property type="entry name" value="PPM-type-like_dom_sf"/>
</dbReference>
<dbReference type="STRING" id="1157962.A0A250WSS1"/>
<dbReference type="SUPFAM" id="SSF81606">
    <property type="entry name" value="PP2C-like"/>
    <property type="match status" value="1"/>
</dbReference>
<dbReference type="GO" id="GO:0046872">
    <property type="term" value="F:metal ion binding"/>
    <property type="evidence" value="ECO:0007669"/>
    <property type="project" value="UniProtKB-UniRule"/>
</dbReference>
<evidence type="ECO:0000313" key="3">
    <source>
        <dbReference type="EMBL" id="GAX73580.1"/>
    </source>
</evidence>
<comment type="catalytic activity">
    <reaction evidence="1">
        <text>O-phospho-L-threonyl-[protein] + H2O = L-threonyl-[protein] + phosphate</text>
        <dbReference type="Rhea" id="RHEA:47004"/>
        <dbReference type="Rhea" id="RHEA-COMP:11060"/>
        <dbReference type="Rhea" id="RHEA-COMP:11605"/>
        <dbReference type="ChEBI" id="CHEBI:15377"/>
        <dbReference type="ChEBI" id="CHEBI:30013"/>
        <dbReference type="ChEBI" id="CHEBI:43474"/>
        <dbReference type="ChEBI" id="CHEBI:61977"/>
        <dbReference type="EC" id="3.1.3.16"/>
    </reaction>
</comment>
<keyword evidence="1" id="KW-0460">Magnesium</keyword>
<sequence length="392" mass="42501">MKSSVYRSSTTSASYKVELYRFSSLKRGLLSSRSRFKQKEEKNSRYMLSWFGYRAVDSETSETSMAAPSGAATVQPDFRIREVSANNGFILYLKTACCYLPHPDKISYGGEDAHFISSVGGGACGVADGVGGWQESGVNPADYSRGLMHVASMYLEGTGPFSQEQRPPGPLIDPRGALHAAHMRTRVAGSATACVMQLDQARRMLVAANLGDSGFIVVRGGKVIAKSKPLQHYFDCPLQFGCYPDYVEATDTADMADLYRVPLQPGDIVVAGSDGLWDNAFEHEIIEAVTTNADAQQAANKLAALARVHASDPEFASPYTREALSQGLDLPWWEKLFGASFKNGRFQLRQLTGGKQDDITVIVSQVHAEASDALQVEQCAPNLGGASDFNPK</sequence>
<reference evidence="3 4" key="1">
    <citation type="submission" date="2017-08" db="EMBL/GenBank/DDBJ databases">
        <title>Acidophilic green algal genome provides insights into adaptation to an acidic environment.</title>
        <authorList>
            <person name="Hirooka S."/>
            <person name="Hirose Y."/>
            <person name="Kanesaki Y."/>
            <person name="Higuchi S."/>
            <person name="Fujiwara T."/>
            <person name="Onuma R."/>
            <person name="Era A."/>
            <person name="Ohbayashi R."/>
            <person name="Uzuka A."/>
            <person name="Nozaki H."/>
            <person name="Yoshikawa H."/>
            <person name="Miyagishima S.Y."/>
        </authorList>
    </citation>
    <scope>NUCLEOTIDE SEQUENCE [LARGE SCALE GENOMIC DNA]</scope>
    <source>
        <strain evidence="3 4">NIES-2499</strain>
    </source>
</reference>
<evidence type="ECO:0000313" key="4">
    <source>
        <dbReference type="Proteomes" id="UP000232323"/>
    </source>
</evidence>
<organism evidence="3 4">
    <name type="scientific">Chlamydomonas eustigma</name>
    <dbReference type="NCBI Taxonomy" id="1157962"/>
    <lineage>
        <taxon>Eukaryota</taxon>
        <taxon>Viridiplantae</taxon>
        <taxon>Chlorophyta</taxon>
        <taxon>core chlorophytes</taxon>
        <taxon>Chlorophyceae</taxon>
        <taxon>CS clade</taxon>
        <taxon>Chlamydomonadales</taxon>
        <taxon>Chlamydomonadaceae</taxon>
        <taxon>Chlamydomonas</taxon>
    </lineage>
</organism>